<organism evidence="1 2">
    <name type="scientific">Streptomyces lividans 1326</name>
    <dbReference type="NCBI Taxonomy" id="1200984"/>
    <lineage>
        <taxon>Bacteria</taxon>
        <taxon>Bacillati</taxon>
        <taxon>Actinomycetota</taxon>
        <taxon>Actinomycetes</taxon>
        <taxon>Kitasatosporales</taxon>
        <taxon>Streptomycetaceae</taxon>
        <taxon>Streptomyces</taxon>
    </lineage>
</organism>
<reference evidence="2" key="1">
    <citation type="journal article" date="2013" name="Genome Biol. Evol.">
        <title>The genome sequence of Streptomyces lividans 66 reveals a novel tRNA-dependent peptide biosynthetic system within a metal-related genomic island.</title>
        <authorList>
            <person name="Cruz-Morales P."/>
            <person name="Vijgenboom E."/>
            <person name="Iruegas-Bocardo F."/>
            <person name="Girard G."/>
            <person name="Yanez-Guerra L.A."/>
            <person name="Ramos-Aboites H.E."/>
            <person name="Pernodet J.L."/>
            <person name="Anne J."/>
            <person name="van Wezel G.P."/>
            <person name="Barona-Gomez F."/>
        </authorList>
    </citation>
    <scope>NUCLEOTIDE SEQUENCE [LARGE SCALE GENOMIC DNA]</scope>
    <source>
        <strain evidence="2">1326</strain>
    </source>
</reference>
<evidence type="ECO:0000313" key="2">
    <source>
        <dbReference type="Proteomes" id="UP000014062"/>
    </source>
</evidence>
<dbReference type="AlphaFoldDB" id="A0A7U9DSS3"/>
<dbReference type="EMBL" id="CM001889">
    <property type="protein sequence ID" value="EOY46403.1"/>
    <property type="molecule type" value="Genomic_DNA"/>
</dbReference>
<name>A0A7U9DSS3_STRLI</name>
<protein>
    <submittedName>
        <fullName evidence="1">Uncharacterized protein</fullName>
    </submittedName>
</protein>
<dbReference type="Proteomes" id="UP000014062">
    <property type="component" value="Chromosome"/>
</dbReference>
<proteinExistence type="predicted"/>
<accession>A0A7U9DSS3</accession>
<gene>
    <name evidence="1" type="ORF">SLI_1688</name>
</gene>
<evidence type="ECO:0000313" key="1">
    <source>
        <dbReference type="EMBL" id="EOY46403.1"/>
    </source>
</evidence>
<sequence length="45" mass="4765">MRIWLPERLWVLGRHGAAPGLCASCASSAHGLGCARDAADRDDAM</sequence>